<gene>
    <name evidence="8" type="ORF">SAMN05216508_10376</name>
</gene>
<evidence type="ECO:0000256" key="6">
    <source>
        <dbReference type="ARBA" id="ARBA00022842"/>
    </source>
</evidence>
<dbReference type="EMBL" id="FPBT01000003">
    <property type="protein sequence ID" value="SFU38381.1"/>
    <property type="molecule type" value="Genomic_DNA"/>
</dbReference>
<evidence type="ECO:0000313" key="9">
    <source>
        <dbReference type="Proteomes" id="UP000198817"/>
    </source>
</evidence>
<dbReference type="PIRSF" id="PIRSF001563">
    <property type="entry name" value="Folylpolyglu_synth"/>
    <property type="match status" value="1"/>
</dbReference>
<evidence type="ECO:0000256" key="3">
    <source>
        <dbReference type="ARBA" id="ARBA00022723"/>
    </source>
</evidence>
<keyword evidence="3" id="KW-0479">Metal-binding</keyword>
<dbReference type="GO" id="GO:0004326">
    <property type="term" value="F:tetrahydrofolylpolyglutamate synthase activity"/>
    <property type="evidence" value="ECO:0007669"/>
    <property type="project" value="UniProtKB-EC"/>
</dbReference>
<dbReference type="GO" id="GO:0005524">
    <property type="term" value="F:ATP binding"/>
    <property type="evidence" value="ECO:0007669"/>
    <property type="project" value="UniProtKB-KW"/>
</dbReference>
<evidence type="ECO:0000256" key="2">
    <source>
        <dbReference type="ARBA" id="ARBA00022598"/>
    </source>
</evidence>
<organism evidence="8 9">
    <name type="scientific">Eubacterium pyruvativorans</name>
    <dbReference type="NCBI Taxonomy" id="155865"/>
    <lineage>
        <taxon>Bacteria</taxon>
        <taxon>Bacillati</taxon>
        <taxon>Bacillota</taxon>
        <taxon>Clostridia</taxon>
        <taxon>Eubacteriales</taxon>
        <taxon>Eubacteriaceae</taxon>
        <taxon>Eubacterium</taxon>
    </lineage>
</organism>
<dbReference type="Gene3D" id="3.90.190.20">
    <property type="entry name" value="Mur ligase, C-terminal domain"/>
    <property type="match status" value="1"/>
</dbReference>
<dbReference type="STRING" id="155865.SAMN05216515_10376"/>
<dbReference type="SUPFAM" id="SSF53244">
    <property type="entry name" value="MurD-like peptide ligases, peptide-binding domain"/>
    <property type="match status" value="1"/>
</dbReference>
<keyword evidence="6" id="KW-0460">Magnesium</keyword>
<dbReference type="SUPFAM" id="SSF53623">
    <property type="entry name" value="MurD-like peptide ligases, catalytic domain"/>
    <property type="match status" value="1"/>
</dbReference>
<sequence>MDYEQAMEYLHSPEFLATKPGLHTIRELLHLLGDPQESLKYIHIVGTDWKWATGAFLKSLLQRAGIRTGLFTAHYFRSIRERICIGDMPIPEETLGELTEVLREAVDELRRAGGETPTIYELFVALSFLYFRENRPDIVIMEANLGGGEDATNVIPEPEATVVTRISYFHFSRLGNTLTDITEAKAGVVREGIPVFSWMQETEARSVLERVCEEKNAPLHFVQPEDVNLLGSLQDGQRVQLGDDPVMKIPFFGDYQAYNAALAVDVFRYLAAKHGWNRGNNVVAEGLAETRLDGQLTVVNRKPLVIIDNAKNEELAEVLYESLDTMFPARQITFVAGFVRANFSDQTMMEMFMELGPITKRVLAVTPEGNQVVPGSYVAEKLREKGYDAEAFPSVSEALEKCRRSYRDEIICCFGSFSLIRSVERAFQEKSCVRETMHQFS</sequence>
<dbReference type="PANTHER" id="PTHR11136">
    <property type="entry name" value="FOLYLPOLYGLUTAMATE SYNTHASE-RELATED"/>
    <property type="match status" value="1"/>
</dbReference>
<keyword evidence="2 7" id="KW-0436">Ligase</keyword>
<evidence type="ECO:0000256" key="1">
    <source>
        <dbReference type="ARBA" id="ARBA00008276"/>
    </source>
</evidence>
<protein>
    <submittedName>
        <fullName evidence="8">Dihydrofolate synthase / folylpolyglutamate synthase</fullName>
    </submittedName>
</protein>
<dbReference type="Gene3D" id="3.40.1190.10">
    <property type="entry name" value="Mur-like, catalytic domain"/>
    <property type="match status" value="1"/>
</dbReference>
<dbReference type="Proteomes" id="UP000198817">
    <property type="component" value="Unassembled WGS sequence"/>
</dbReference>
<evidence type="ECO:0000256" key="7">
    <source>
        <dbReference type="PIRNR" id="PIRNR001563"/>
    </source>
</evidence>
<keyword evidence="4 7" id="KW-0547">Nucleotide-binding</keyword>
<dbReference type="GO" id="GO:0008841">
    <property type="term" value="F:dihydrofolate synthase activity"/>
    <property type="evidence" value="ECO:0007669"/>
    <property type="project" value="TreeGrafter"/>
</dbReference>
<dbReference type="InterPro" id="IPR036565">
    <property type="entry name" value="Mur-like_cat_sf"/>
</dbReference>
<reference evidence="8 9" key="1">
    <citation type="submission" date="2016-10" db="EMBL/GenBank/DDBJ databases">
        <authorList>
            <person name="de Groot N.N."/>
        </authorList>
    </citation>
    <scope>NUCLEOTIDE SEQUENCE [LARGE SCALE GENOMIC DNA]</scope>
    <source>
        <strain evidence="8 9">KHGC13</strain>
    </source>
</reference>
<keyword evidence="5 7" id="KW-0067">ATP-binding</keyword>
<name>A0A1I7FQE7_9FIRM</name>
<dbReference type="GO" id="GO:0005737">
    <property type="term" value="C:cytoplasm"/>
    <property type="evidence" value="ECO:0007669"/>
    <property type="project" value="TreeGrafter"/>
</dbReference>
<evidence type="ECO:0000256" key="5">
    <source>
        <dbReference type="ARBA" id="ARBA00022840"/>
    </source>
</evidence>
<dbReference type="InterPro" id="IPR036615">
    <property type="entry name" value="Mur_ligase_C_dom_sf"/>
</dbReference>
<evidence type="ECO:0000313" key="8">
    <source>
        <dbReference type="EMBL" id="SFU38381.1"/>
    </source>
</evidence>
<dbReference type="InterPro" id="IPR001645">
    <property type="entry name" value="Folylpolyglutamate_synth"/>
</dbReference>
<keyword evidence="9" id="KW-1185">Reference proteome</keyword>
<evidence type="ECO:0000256" key="4">
    <source>
        <dbReference type="ARBA" id="ARBA00022741"/>
    </source>
</evidence>
<dbReference type="GO" id="GO:0046872">
    <property type="term" value="F:metal ion binding"/>
    <property type="evidence" value="ECO:0007669"/>
    <property type="project" value="UniProtKB-KW"/>
</dbReference>
<dbReference type="PANTHER" id="PTHR11136:SF0">
    <property type="entry name" value="DIHYDROFOLATE SYNTHETASE-RELATED"/>
    <property type="match status" value="1"/>
</dbReference>
<comment type="similarity">
    <text evidence="1 7">Belongs to the folylpolyglutamate synthase family.</text>
</comment>
<proteinExistence type="inferred from homology"/>
<dbReference type="NCBIfam" id="TIGR01499">
    <property type="entry name" value="folC"/>
    <property type="match status" value="1"/>
</dbReference>
<dbReference type="AlphaFoldDB" id="A0A1I7FQE7"/>
<accession>A0A1I7FQE7</accession>